<dbReference type="Proteomes" id="UP000028547">
    <property type="component" value="Unassembled WGS sequence"/>
</dbReference>
<dbReference type="EMBL" id="JPMI01000154">
    <property type="protein sequence ID" value="KFA91258.1"/>
    <property type="molecule type" value="Genomic_DNA"/>
</dbReference>
<gene>
    <name evidence="1" type="ORF">Q664_23210</name>
</gene>
<evidence type="ECO:0008006" key="3">
    <source>
        <dbReference type="Google" id="ProtNLM"/>
    </source>
</evidence>
<dbReference type="AlphaFoldDB" id="A0A084SS23"/>
<proteinExistence type="predicted"/>
<organism evidence="1 2">
    <name type="scientific">Archangium violaceum Cb vi76</name>
    <dbReference type="NCBI Taxonomy" id="1406225"/>
    <lineage>
        <taxon>Bacteria</taxon>
        <taxon>Pseudomonadati</taxon>
        <taxon>Myxococcota</taxon>
        <taxon>Myxococcia</taxon>
        <taxon>Myxococcales</taxon>
        <taxon>Cystobacterineae</taxon>
        <taxon>Archangiaceae</taxon>
        <taxon>Archangium</taxon>
    </lineage>
</organism>
<comment type="caution">
    <text evidence="1">The sequence shown here is derived from an EMBL/GenBank/DDBJ whole genome shotgun (WGS) entry which is preliminary data.</text>
</comment>
<dbReference type="Pfam" id="PF13646">
    <property type="entry name" value="HEAT_2"/>
    <property type="match status" value="1"/>
</dbReference>
<dbReference type="Gene3D" id="1.25.10.10">
    <property type="entry name" value="Leucine-rich Repeat Variant"/>
    <property type="match status" value="1"/>
</dbReference>
<sequence length="334" mass="37154">MLALLGTTPAPAVDERPLSGPRLPRLTCYAGYLKLEAPHGLEGVRAAIRQAIARNEQGALLFLEQRLAEVIGKDPRAALQVVGWADTTPEPEMSLYLRAVRETEAVRSPAVVDRLATLAESHPDPGHQASALLALETQHRFEPAMLERLTTLARKDTLTTGVTLHTVRTLGRVMDNDFQRTGRFDPYMERLLEVALDSTEPGVRGLAIEMGTYPDARIEGPLLQSLVKLQHEDPDPDVREMAALAMSSGRDTQAVLEAFRQSFPQEKNECVRWAIVRYAVRAAGARALPLLKDFARQDTRFRQDHADFKALYDAGHVDFNRVFSSKAHHHRCEG</sequence>
<dbReference type="InterPro" id="IPR011989">
    <property type="entry name" value="ARM-like"/>
</dbReference>
<dbReference type="SUPFAM" id="SSF48371">
    <property type="entry name" value="ARM repeat"/>
    <property type="match status" value="1"/>
</dbReference>
<reference evidence="1 2" key="1">
    <citation type="submission" date="2014-07" db="EMBL/GenBank/DDBJ databases">
        <title>Draft Genome Sequence of Gephyronic Acid Producer, Cystobacter violaceus Strain Cb vi76.</title>
        <authorList>
            <person name="Stevens D.C."/>
            <person name="Young J."/>
            <person name="Carmichael R."/>
            <person name="Tan J."/>
            <person name="Taylor R.E."/>
        </authorList>
    </citation>
    <scope>NUCLEOTIDE SEQUENCE [LARGE SCALE GENOMIC DNA]</scope>
    <source>
        <strain evidence="1 2">Cb vi76</strain>
    </source>
</reference>
<protein>
    <recommendedName>
        <fullName evidence="3">HEAT repeat domain-containing protein</fullName>
    </recommendedName>
</protein>
<evidence type="ECO:0000313" key="2">
    <source>
        <dbReference type="Proteomes" id="UP000028547"/>
    </source>
</evidence>
<evidence type="ECO:0000313" key="1">
    <source>
        <dbReference type="EMBL" id="KFA91258.1"/>
    </source>
</evidence>
<dbReference type="InterPro" id="IPR016024">
    <property type="entry name" value="ARM-type_fold"/>
</dbReference>
<accession>A0A084SS23</accession>
<name>A0A084SS23_9BACT</name>